<dbReference type="Pfam" id="PF08264">
    <property type="entry name" value="Anticodon_1"/>
    <property type="match status" value="1"/>
</dbReference>
<keyword evidence="8 12" id="KW-0175">Coiled coil</keyword>
<feature type="domain" description="Aminoacyl-tRNA synthetase class Ia" evidence="13">
    <location>
        <begin position="18"/>
        <end position="566"/>
    </location>
</feature>
<keyword evidence="6 12" id="KW-0067">ATP-binding</keyword>
<dbReference type="Pfam" id="PF10458">
    <property type="entry name" value="Val_tRNA-synt_C"/>
    <property type="match status" value="1"/>
</dbReference>
<accession>A0A3D5QE54</accession>
<dbReference type="InterPro" id="IPR019499">
    <property type="entry name" value="Val-tRNA_synth_tRNA-bd"/>
</dbReference>
<dbReference type="NCBIfam" id="TIGR00422">
    <property type="entry name" value="valS"/>
    <property type="match status" value="1"/>
</dbReference>
<comment type="similarity">
    <text evidence="11 12">Belongs to the class-I aminoacyl-tRNA synthetase family. ValS type 1 subfamily.</text>
</comment>
<dbReference type="Gene3D" id="1.10.287.380">
    <property type="entry name" value="Valyl-tRNA synthetase, C-terminal domain"/>
    <property type="match status" value="1"/>
</dbReference>
<dbReference type="FunFam" id="3.90.740.10:FF:000005">
    <property type="entry name" value="Valine--tRNA ligase, mitochondrial"/>
    <property type="match status" value="1"/>
</dbReference>
<comment type="caution">
    <text evidence="16">The sequence shown here is derived from an EMBL/GenBank/DDBJ whole genome shotgun (WGS) entry which is preliminary data.</text>
</comment>
<dbReference type="GO" id="GO:0005524">
    <property type="term" value="F:ATP binding"/>
    <property type="evidence" value="ECO:0007669"/>
    <property type="project" value="UniProtKB-UniRule"/>
</dbReference>
<dbReference type="AlphaFoldDB" id="A0A3D5QE54"/>
<dbReference type="PANTHER" id="PTHR11946:SF93">
    <property type="entry name" value="VALINE--TRNA LIGASE, CHLOROPLASTIC_MITOCHONDRIAL 2"/>
    <property type="match status" value="1"/>
</dbReference>
<dbReference type="PANTHER" id="PTHR11946">
    <property type="entry name" value="VALYL-TRNA SYNTHETASES"/>
    <property type="match status" value="1"/>
</dbReference>
<dbReference type="SUPFAM" id="SSF46589">
    <property type="entry name" value="tRNA-binding arm"/>
    <property type="match status" value="1"/>
</dbReference>
<dbReference type="SUPFAM" id="SSF52374">
    <property type="entry name" value="Nucleotidylyl transferase"/>
    <property type="match status" value="1"/>
</dbReference>
<dbReference type="Pfam" id="PF00133">
    <property type="entry name" value="tRNA-synt_1"/>
    <property type="match status" value="1"/>
</dbReference>
<dbReference type="EMBL" id="DPPF01000227">
    <property type="protein sequence ID" value="HCW94126.1"/>
    <property type="molecule type" value="Genomic_DNA"/>
</dbReference>
<evidence type="ECO:0000256" key="9">
    <source>
        <dbReference type="ARBA" id="ARBA00023146"/>
    </source>
</evidence>
<dbReference type="InterPro" id="IPR013155">
    <property type="entry name" value="M/V/L/I-tRNA-synth_anticd-bd"/>
</dbReference>
<dbReference type="InterPro" id="IPR009080">
    <property type="entry name" value="tRNAsynth_Ia_anticodon-bd"/>
</dbReference>
<keyword evidence="7 12" id="KW-0648">Protein biosynthesis</keyword>
<dbReference type="FunFam" id="3.40.50.620:FF:000098">
    <property type="entry name" value="Valine--tRNA ligase"/>
    <property type="match status" value="1"/>
</dbReference>
<evidence type="ECO:0000256" key="1">
    <source>
        <dbReference type="ARBA" id="ARBA00004496"/>
    </source>
</evidence>
<evidence type="ECO:0000256" key="10">
    <source>
        <dbReference type="ARBA" id="ARBA00047552"/>
    </source>
</evidence>
<dbReference type="InterPro" id="IPR002300">
    <property type="entry name" value="aa-tRNA-synth_Ia"/>
</dbReference>
<dbReference type="CDD" id="cd00817">
    <property type="entry name" value="ValRS_core"/>
    <property type="match status" value="1"/>
</dbReference>
<keyword evidence="9 12" id="KW-0030">Aminoacyl-tRNA synthetase</keyword>
<evidence type="ECO:0000256" key="3">
    <source>
        <dbReference type="ARBA" id="ARBA00022490"/>
    </source>
</evidence>
<dbReference type="HAMAP" id="MF_02004">
    <property type="entry name" value="Val_tRNA_synth_type1"/>
    <property type="match status" value="1"/>
</dbReference>
<dbReference type="GO" id="GO:0005829">
    <property type="term" value="C:cytosol"/>
    <property type="evidence" value="ECO:0007669"/>
    <property type="project" value="TreeGrafter"/>
</dbReference>
<dbReference type="SUPFAM" id="SSF47323">
    <property type="entry name" value="Anticodon-binding domain of a subclass of class I aminoacyl-tRNA synthetases"/>
    <property type="match status" value="1"/>
</dbReference>
<evidence type="ECO:0000256" key="12">
    <source>
        <dbReference type="HAMAP-Rule" id="MF_02004"/>
    </source>
</evidence>
<dbReference type="Gene3D" id="3.40.50.620">
    <property type="entry name" value="HUPs"/>
    <property type="match status" value="2"/>
</dbReference>
<name>A0A3D5QE54_FLESI</name>
<evidence type="ECO:0000256" key="2">
    <source>
        <dbReference type="ARBA" id="ARBA00011245"/>
    </source>
</evidence>
<evidence type="ECO:0000313" key="16">
    <source>
        <dbReference type="EMBL" id="HCW94126.1"/>
    </source>
</evidence>
<evidence type="ECO:0000313" key="17">
    <source>
        <dbReference type="Proteomes" id="UP000262325"/>
    </source>
</evidence>
<feature type="domain" description="Methionyl/Valyl/Leucyl/Isoleucyl-tRNA synthetase anticodon-binding" evidence="14">
    <location>
        <begin position="609"/>
        <end position="751"/>
    </location>
</feature>
<feature type="short sequence motif" description="'HIGH' region" evidence="12">
    <location>
        <begin position="47"/>
        <end position="57"/>
    </location>
</feature>
<dbReference type="Proteomes" id="UP000262325">
    <property type="component" value="Unassembled WGS sequence"/>
</dbReference>
<dbReference type="SUPFAM" id="SSF50677">
    <property type="entry name" value="ValRS/IleRS/LeuRS editing domain"/>
    <property type="match status" value="1"/>
</dbReference>
<evidence type="ECO:0000256" key="6">
    <source>
        <dbReference type="ARBA" id="ARBA00022840"/>
    </source>
</evidence>
<comment type="subcellular location">
    <subcellularLocation>
        <location evidence="1 12">Cytoplasm</location>
    </subcellularLocation>
</comment>
<feature type="binding site" evidence="12">
    <location>
        <position position="529"/>
    </location>
    <ligand>
        <name>ATP</name>
        <dbReference type="ChEBI" id="CHEBI:30616"/>
    </ligand>
</feature>
<dbReference type="PRINTS" id="PR00986">
    <property type="entry name" value="TRNASYNTHVAL"/>
</dbReference>
<organism evidence="16 17">
    <name type="scientific">Flexistipes sinusarabici</name>
    <dbReference type="NCBI Taxonomy" id="2352"/>
    <lineage>
        <taxon>Bacteria</taxon>
        <taxon>Pseudomonadati</taxon>
        <taxon>Deferribacterota</taxon>
        <taxon>Deferribacteres</taxon>
        <taxon>Deferribacterales</taxon>
        <taxon>Flexistipitaceae</taxon>
        <taxon>Flexistipes</taxon>
    </lineage>
</organism>
<comment type="domain">
    <text evidence="12">ValRS has two distinct active sites: one for aminoacylation and one for editing. The misactivated threonine is translocated from the active site to the editing site.</text>
</comment>
<dbReference type="InterPro" id="IPR037118">
    <property type="entry name" value="Val-tRNA_synth_C_sf"/>
</dbReference>
<feature type="short sequence motif" description="'KMSKS' region" evidence="12">
    <location>
        <begin position="526"/>
        <end position="530"/>
    </location>
</feature>
<dbReference type="Gene3D" id="1.10.730.10">
    <property type="entry name" value="Isoleucyl-tRNA Synthetase, Domain 1"/>
    <property type="match status" value="1"/>
</dbReference>
<sequence length="876" mass="101982">MSNHELPTRIKPNEYEKKIYDEWLEKNIFHADENSSKPPYSIVIPPPNVTGSLHMGHALNNTLQDILIRFYKLNGYETLWMPGTDHAGIATQNVVEKQLAEKNISRHEIGREKFIEKVWQWREESGGQIINQLKRLGASCDWERERFTMDKGLSRAVRKVFVTLYNEGLIYRSNYIINWCPRCHTALSDLEVEHEEKEGALYYINYDVKETGEKLLIATTRPETMLGDSGVAVNPNDERYSHLIGKTAILPIVGREMPIVGDEYVDMEFGTGALKITPAHDPNDFDIGRKHGLKEINMMDDSGYINENGSVYKGKERFEARKEIVSELEKQNRLVKKEKHIHSIGHCYRCKTVVEPRISMQWFVKVHPLAEKAIEVVKNNEIKIVPENWEKTYYEWMYNIRDWCISRQIWWGHRIPAFYCESCGHINVAMEDPSQCEKCSSTELSQETDVLDTWFSSALWPFSTMGWPEKTKTLEKFYPTNCLVTGFDILFFWVARMIMMGTKFMNDVPFREVYIHALVRDEDGQKMSKSKGNVIDPLTVIDEYGADAFRFTLAALAAQGRDIKLSKERVEGYRNFVNKIWNASRFILMNMPSDYNIGEPDFSKLEAEDKWILHQLKITADNVSSNIKTYDFNEAAGEIYKFFWHTFCDWYLELIKDRIFDKEKKEPALKAAFFILKNSLIILHPFMPFVTEYIYKMIDDNANLLNMDFPALNFSFDTENSEIETVISIISSIRNIRGEYNIPPKSMIKAYIKTGDKKIINAVKNNEKNIKKLSRLELLEFTDKEIEKSATNVSSGFIIYVPIEGIVDIAEEIARLQKDRKSALKDYELYGKKLKNENYLEKAPREVIRKDTEKFEKSREVLSKIDESIKRLEELC</sequence>
<dbReference type="InterPro" id="IPR033705">
    <property type="entry name" value="Anticodon_Ia_Val"/>
</dbReference>
<comment type="catalytic activity">
    <reaction evidence="10 12">
        <text>tRNA(Val) + L-valine + ATP = L-valyl-tRNA(Val) + AMP + diphosphate</text>
        <dbReference type="Rhea" id="RHEA:10704"/>
        <dbReference type="Rhea" id="RHEA-COMP:9672"/>
        <dbReference type="Rhea" id="RHEA-COMP:9708"/>
        <dbReference type="ChEBI" id="CHEBI:30616"/>
        <dbReference type="ChEBI" id="CHEBI:33019"/>
        <dbReference type="ChEBI" id="CHEBI:57762"/>
        <dbReference type="ChEBI" id="CHEBI:78442"/>
        <dbReference type="ChEBI" id="CHEBI:78537"/>
        <dbReference type="ChEBI" id="CHEBI:456215"/>
        <dbReference type="EC" id="6.1.1.9"/>
    </reaction>
</comment>
<evidence type="ECO:0000259" key="14">
    <source>
        <dbReference type="Pfam" id="PF08264"/>
    </source>
</evidence>
<keyword evidence="4 12" id="KW-0436">Ligase</keyword>
<gene>
    <name evidence="12" type="primary">valS</name>
    <name evidence="16" type="ORF">DHM44_10655</name>
</gene>
<evidence type="ECO:0000259" key="13">
    <source>
        <dbReference type="Pfam" id="PF00133"/>
    </source>
</evidence>
<comment type="domain">
    <text evidence="12">The C-terminal coiled-coil domain is crucial for aminoacylation activity.</text>
</comment>
<dbReference type="InterPro" id="IPR001412">
    <property type="entry name" value="aa-tRNA-synth_I_CS"/>
</dbReference>
<evidence type="ECO:0000256" key="5">
    <source>
        <dbReference type="ARBA" id="ARBA00022741"/>
    </source>
</evidence>
<dbReference type="PROSITE" id="PS00178">
    <property type="entry name" value="AA_TRNA_LIGASE_I"/>
    <property type="match status" value="1"/>
</dbReference>
<protein>
    <recommendedName>
        <fullName evidence="12">Valine--tRNA ligase</fullName>
        <ecNumber evidence="12">6.1.1.9</ecNumber>
    </recommendedName>
    <alternativeName>
        <fullName evidence="12">Valyl-tRNA synthetase</fullName>
        <shortName evidence="12">ValRS</shortName>
    </alternativeName>
</protein>
<comment type="subunit">
    <text evidence="2 12">Monomer.</text>
</comment>
<dbReference type="GO" id="GO:0004832">
    <property type="term" value="F:valine-tRNA ligase activity"/>
    <property type="evidence" value="ECO:0007669"/>
    <property type="project" value="UniProtKB-UniRule"/>
</dbReference>
<dbReference type="FunFam" id="1.10.287.380:FF:000001">
    <property type="entry name" value="Valine--tRNA ligase"/>
    <property type="match status" value="1"/>
</dbReference>
<evidence type="ECO:0000256" key="7">
    <source>
        <dbReference type="ARBA" id="ARBA00022917"/>
    </source>
</evidence>
<dbReference type="EC" id="6.1.1.9" evidence="12"/>
<dbReference type="InterPro" id="IPR010978">
    <property type="entry name" value="tRNA-bd_arm"/>
</dbReference>
<comment type="function">
    <text evidence="12">Catalyzes the attachment of valine to tRNA(Val). As ValRS can inadvertently accommodate and process structurally similar amino acids such as threonine, to avoid such errors, it has a 'posttransfer' editing activity that hydrolyzes mischarged Thr-tRNA(Val) in a tRNA-dependent manner.</text>
</comment>
<reference evidence="16 17" key="1">
    <citation type="journal article" date="2018" name="Nat. Biotechnol.">
        <title>A standardized bacterial taxonomy based on genome phylogeny substantially revises the tree of life.</title>
        <authorList>
            <person name="Parks D.H."/>
            <person name="Chuvochina M."/>
            <person name="Waite D.W."/>
            <person name="Rinke C."/>
            <person name="Skarshewski A."/>
            <person name="Chaumeil P.A."/>
            <person name="Hugenholtz P."/>
        </authorList>
    </citation>
    <scope>NUCLEOTIDE SEQUENCE [LARGE SCALE GENOMIC DNA]</scope>
    <source>
        <strain evidence="16">UBA8672</strain>
    </source>
</reference>
<dbReference type="CDD" id="cd07962">
    <property type="entry name" value="Anticodon_Ia_Val"/>
    <property type="match status" value="1"/>
</dbReference>
<dbReference type="FunFam" id="3.40.50.620:FF:000032">
    <property type="entry name" value="Valine--tRNA ligase"/>
    <property type="match status" value="1"/>
</dbReference>
<keyword evidence="5 12" id="KW-0547">Nucleotide-binding</keyword>
<dbReference type="GO" id="GO:0002161">
    <property type="term" value="F:aminoacyl-tRNA deacylase activity"/>
    <property type="evidence" value="ECO:0007669"/>
    <property type="project" value="InterPro"/>
</dbReference>
<feature type="domain" description="Valyl-tRNA synthetase tRNA-binding arm" evidence="15">
    <location>
        <begin position="808"/>
        <end position="872"/>
    </location>
</feature>
<evidence type="ECO:0000256" key="4">
    <source>
        <dbReference type="ARBA" id="ARBA00022598"/>
    </source>
</evidence>
<dbReference type="GO" id="GO:0006438">
    <property type="term" value="P:valyl-tRNA aminoacylation"/>
    <property type="evidence" value="ECO:0007669"/>
    <property type="project" value="UniProtKB-UniRule"/>
</dbReference>
<evidence type="ECO:0000259" key="15">
    <source>
        <dbReference type="Pfam" id="PF10458"/>
    </source>
</evidence>
<evidence type="ECO:0000256" key="8">
    <source>
        <dbReference type="ARBA" id="ARBA00023054"/>
    </source>
</evidence>
<keyword evidence="3 12" id="KW-0963">Cytoplasm</keyword>
<dbReference type="NCBIfam" id="NF004349">
    <property type="entry name" value="PRK05729.1"/>
    <property type="match status" value="1"/>
</dbReference>
<dbReference type="InterPro" id="IPR009008">
    <property type="entry name" value="Val/Leu/Ile-tRNA-synth_edit"/>
</dbReference>
<proteinExistence type="inferred from homology"/>
<evidence type="ECO:0000256" key="11">
    <source>
        <dbReference type="ARBA" id="ARBA00060830"/>
    </source>
</evidence>
<dbReference type="InterPro" id="IPR002303">
    <property type="entry name" value="Valyl-tRNA_ligase"/>
</dbReference>
<dbReference type="InterPro" id="IPR014729">
    <property type="entry name" value="Rossmann-like_a/b/a_fold"/>
</dbReference>